<proteinExistence type="predicted"/>
<dbReference type="EMBL" id="KI297069">
    <property type="protein sequence ID" value="ESA00621.1"/>
    <property type="molecule type" value="Genomic_DNA"/>
</dbReference>
<name>U9TB90_RHIID</name>
<reference evidence="1" key="1">
    <citation type="submission" date="2013-07" db="EMBL/GenBank/DDBJ databases">
        <title>The genome of an arbuscular mycorrhizal fungus provides insights into the evolution of the oldest plant symbiosis.</title>
        <authorList>
            <consortium name="DOE Joint Genome Institute"/>
            <person name="Tisserant E."/>
            <person name="Malbreil M."/>
            <person name="Kuo A."/>
            <person name="Kohler A."/>
            <person name="Symeonidi A."/>
            <person name="Balestrini R."/>
            <person name="Charron P."/>
            <person name="Duensing N."/>
            <person name="Frei-dit-Frey N."/>
            <person name="Gianinazzi-Pearson V."/>
            <person name="Gilbert B."/>
            <person name="Handa Y."/>
            <person name="Hijri M."/>
            <person name="Kaul R."/>
            <person name="Kawaguchi M."/>
            <person name="Krajinski F."/>
            <person name="Lammers P."/>
            <person name="Lapierre D."/>
            <person name="Masclaux F.G."/>
            <person name="Murat C."/>
            <person name="Morin E."/>
            <person name="Ndikumana S."/>
            <person name="Pagni M."/>
            <person name="Petitpierre D."/>
            <person name="Requena N."/>
            <person name="Rosikiewicz P."/>
            <person name="Riley R."/>
            <person name="Saito K."/>
            <person name="San Clemente H."/>
            <person name="Shapiro H."/>
            <person name="van Tuinen D."/>
            <person name="Becard G."/>
            <person name="Bonfante P."/>
            <person name="Paszkowski U."/>
            <person name="Shachar-Hill Y."/>
            <person name="Young J.P."/>
            <person name="Sanders I.R."/>
            <person name="Henrissat B."/>
            <person name="Rensing S.A."/>
            <person name="Grigoriev I.V."/>
            <person name="Corradi N."/>
            <person name="Roux C."/>
            <person name="Martin F."/>
        </authorList>
    </citation>
    <scope>NUCLEOTIDE SEQUENCE</scope>
    <source>
        <strain evidence="1">DAOM 197198</strain>
    </source>
</reference>
<evidence type="ECO:0000313" key="1">
    <source>
        <dbReference type="EMBL" id="ESA00621.1"/>
    </source>
</evidence>
<accession>U9TB90</accession>
<dbReference type="VEuPathDB" id="FungiDB:RhiirFUN_003794"/>
<evidence type="ECO:0008006" key="2">
    <source>
        <dbReference type="Google" id="ProtNLM"/>
    </source>
</evidence>
<gene>
    <name evidence="1" type="ORF">GLOINDRAFT_8308</name>
</gene>
<sequence length="704" mass="83598">MCEIEEIDDLIQEMQSNIDRSSDIIFEWIPYDQFKDIKEIDKGVNVYSAIWKNGPLYYKKRTIFGKNKYVRDQNKNIILKCLYNSREVTNVFLNEVKSYTYSINYIYLSKLYGISQDPKTRDYILVFKHKTIDIMDTMKIITNWTSGNEKIDNLIQKMRLKFNETSNILFEWIPYDQFNNIKVIGRDEFATIYSAIWSDGPLHYDNYRFKYTRNMNEKVILKCLYNSYNSQNILDLNEVEVSSNKIYGVSQNSDTNDYIIVFIDGFHCRNCGKQFTQIYNKWCKQCQLSNLKNITIWASGNEKIDSFIQKMQLKINASWNIIFEWIPFEQFNDVKEIKSDDLTSISSAMWKNGQLYYDNNKYEYARNQNTKVKSYYSINRNSYMPEVLYGISQNPDTKDYILVFKATAIRHAVKIFTNWTSGNEKIDDLIQEMRLNFNGPSDILFEWIPYNKFNSVEVKSSPIKTHGVTQNSDTKDYIIVSQNECRCEKCGKLYTYINLKWCKQCQRSYSKTIIIWTSGNEKIDNLIQEIQSKINITFEWIPYNQFKHIKEIGKDVRVYKAIWKDGSLCYDNNKNEYARNQNEEVSLKCLYGSQNLTYTNNILLNEVISYYSNNQDYSMPGIYGISQNPDTNDFILVFQHYKTTTIRYTMKILANWISGNEKIDELIQKMQLKIHERSDTVFEWISYTIFLNKNKMKIRLSIKK</sequence>
<dbReference type="AlphaFoldDB" id="U9TB90"/>
<organism evidence="1">
    <name type="scientific">Rhizophagus irregularis (strain DAOM 181602 / DAOM 197198 / MUCL 43194)</name>
    <name type="common">Arbuscular mycorrhizal fungus</name>
    <name type="synonym">Glomus intraradices</name>
    <dbReference type="NCBI Taxonomy" id="747089"/>
    <lineage>
        <taxon>Eukaryota</taxon>
        <taxon>Fungi</taxon>
        <taxon>Fungi incertae sedis</taxon>
        <taxon>Mucoromycota</taxon>
        <taxon>Glomeromycotina</taxon>
        <taxon>Glomeromycetes</taxon>
        <taxon>Glomerales</taxon>
        <taxon>Glomeraceae</taxon>
        <taxon>Rhizophagus</taxon>
    </lineage>
</organism>
<dbReference type="HOGENOM" id="CLU_412853_0_0_1"/>
<protein>
    <recommendedName>
        <fullName evidence="2">Protein kinase domain-containing protein</fullName>
    </recommendedName>
</protein>
<dbReference type="eggNOG" id="ENOG502RVHS">
    <property type="taxonomic scope" value="Eukaryota"/>
</dbReference>